<keyword evidence="4 6" id="KW-0472">Membrane</keyword>
<dbReference type="InterPro" id="IPR007452">
    <property type="entry name" value="TamB_C"/>
</dbReference>
<accession>F0SCG5</accession>
<keyword evidence="3 6" id="KW-1133">Transmembrane helix</keyword>
<evidence type="ECO:0000256" key="4">
    <source>
        <dbReference type="ARBA" id="ARBA00023136"/>
    </source>
</evidence>
<keyword evidence="2 6" id="KW-0812">Transmembrane</keyword>
<feature type="domain" description="Translocation and assembly module TamB C-terminal" evidence="7">
    <location>
        <begin position="1183"/>
        <end position="1627"/>
    </location>
</feature>
<dbReference type="PANTHER" id="PTHR36985:SF1">
    <property type="entry name" value="TRANSLOCATION AND ASSEMBLY MODULE SUBUNIT TAMB"/>
    <property type="match status" value="1"/>
</dbReference>
<evidence type="ECO:0000313" key="8">
    <source>
        <dbReference type="EMBL" id="ADY52799.1"/>
    </source>
</evidence>
<evidence type="ECO:0000256" key="2">
    <source>
        <dbReference type="ARBA" id="ARBA00022692"/>
    </source>
</evidence>
<dbReference type="Pfam" id="PF04357">
    <property type="entry name" value="TamB"/>
    <property type="match status" value="1"/>
</dbReference>
<dbReference type="Pfam" id="PF05359">
    <property type="entry name" value="DUF748"/>
    <property type="match status" value="1"/>
</dbReference>
<dbReference type="KEGG" id="psn:Pedsa_2250"/>
<evidence type="ECO:0000256" key="6">
    <source>
        <dbReference type="SAM" id="Phobius"/>
    </source>
</evidence>
<dbReference type="PANTHER" id="PTHR36985">
    <property type="entry name" value="TRANSLOCATION AND ASSEMBLY MODULE SUBUNIT TAMB"/>
    <property type="match status" value="1"/>
</dbReference>
<feature type="coiled-coil region" evidence="5">
    <location>
        <begin position="1458"/>
        <end position="1485"/>
    </location>
</feature>
<evidence type="ECO:0000256" key="5">
    <source>
        <dbReference type="SAM" id="Coils"/>
    </source>
</evidence>
<dbReference type="InterPro" id="IPR008023">
    <property type="entry name" value="DUF748"/>
</dbReference>
<dbReference type="EMBL" id="CP002545">
    <property type="protein sequence ID" value="ADY52799.1"/>
    <property type="molecule type" value="Genomic_DNA"/>
</dbReference>
<reference evidence="9" key="2">
    <citation type="submission" date="2011-02" db="EMBL/GenBank/DDBJ databases">
        <title>The complete genome of Pedobacter saltans DSM 12145.</title>
        <authorList>
            <consortium name="US DOE Joint Genome Institute (JGI-PGF)"/>
            <person name="Lucas S."/>
            <person name="Copeland A."/>
            <person name="Lapidus A."/>
            <person name="Bruce D."/>
            <person name="Goodwin L."/>
            <person name="Pitluck S."/>
            <person name="Kyrpides N."/>
            <person name="Mavromatis K."/>
            <person name="Pagani I."/>
            <person name="Ivanova N."/>
            <person name="Ovchinnikova G."/>
            <person name="Lu M."/>
            <person name="Detter J.C."/>
            <person name="Han C."/>
            <person name="Land M."/>
            <person name="Hauser L."/>
            <person name="Markowitz V."/>
            <person name="Cheng J.-F."/>
            <person name="Hugenholtz P."/>
            <person name="Woyke T."/>
            <person name="Wu D."/>
            <person name="Tindall B."/>
            <person name="Pomrenke H.G."/>
            <person name="Brambilla E."/>
            <person name="Klenk H.-P."/>
            <person name="Eisen J.A."/>
        </authorList>
    </citation>
    <scope>NUCLEOTIDE SEQUENCE [LARGE SCALE GENOMIC DNA]</scope>
    <source>
        <strain evidence="9">ATCC 51119 / DSM 12145 / JCM 21818 / LMG 10337 / NBRC 100064 / NCIMB 13643</strain>
    </source>
</reference>
<protein>
    <recommendedName>
        <fullName evidence="7">Translocation and assembly module TamB C-terminal domain-containing protein</fullName>
    </recommendedName>
</protein>
<evidence type="ECO:0000259" key="7">
    <source>
        <dbReference type="Pfam" id="PF04357"/>
    </source>
</evidence>
<dbReference type="Proteomes" id="UP000000310">
    <property type="component" value="Chromosome"/>
</dbReference>
<gene>
    <name evidence="8" type="ordered locus">Pedsa_2250</name>
</gene>
<organism evidence="8 9">
    <name type="scientific">Pseudopedobacter saltans (strain ATCC 51119 / DSM 12145 / JCM 21818 / CCUG 39354 / LMG 10337 / NBRC 100064 / NCIMB 13643)</name>
    <name type="common">Pedobacter saltans</name>
    <dbReference type="NCBI Taxonomy" id="762903"/>
    <lineage>
        <taxon>Bacteria</taxon>
        <taxon>Pseudomonadati</taxon>
        <taxon>Bacteroidota</taxon>
        <taxon>Sphingobacteriia</taxon>
        <taxon>Sphingobacteriales</taxon>
        <taxon>Sphingobacteriaceae</taxon>
        <taxon>Pseudopedobacter</taxon>
    </lineage>
</organism>
<dbReference type="eggNOG" id="COG2911">
    <property type="taxonomic scope" value="Bacteria"/>
</dbReference>
<reference evidence="8 9" key="1">
    <citation type="journal article" date="2011" name="Stand. Genomic Sci.">
        <title>Complete genome sequence of the gliding, heparinolytic Pedobacter saltans type strain (113).</title>
        <authorList>
            <person name="Liolios K."/>
            <person name="Sikorski J."/>
            <person name="Lu M."/>
            <person name="Nolan M."/>
            <person name="Lapidus A."/>
            <person name="Lucas S."/>
            <person name="Hammon N."/>
            <person name="Deshpande S."/>
            <person name="Cheng J.F."/>
            <person name="Tapia R."/>
            <person name="Han C."/>
            <person name="Goodwin L."/>
            <person name="Pitluck S."/>
            <person name="Huntemann M."/>
            <person name="Ivanova N."/>
            <person name="Pagani I."/>
            <person name="Mavromatis K."/>
            <person name="Ovchinikova G."/>
            <person name="Pati A."/>
            <person name="Chen A."/>
            <person name="Palaniappan K."/>
            <person name="Land M."/>
            <person name="Hauser L."/>
            <person name="Brambilla E.M."/>
            <person name="Kotsyurbenko O."/>
            <person name="Rohde M."/>
            <person name="Tindall B.J."/>
            <person name="Abt B."/>
            <person name="Goker M."/>
            <person name="Detter J.C."/>
            <person name="Woyke T."/>
            <person name="Bristow J."/>
            <person name="Eisen J.A."/>
            <person name="Markowitz V."/>
            <person name="Hugenholtz P."/>
            <person name="Klenk H.P."/>
            <person name="Kyrpides N.C."/>
        </authorList>
    </citation>
    <scope>NUCLEOTIDE SEQUENCE [LARGE SCALE GENOMIC DNA]</scope>
    <source>
        <strain evidence="9">ATCC 51119 / DSM 12145 / JCM 21818 / LMG 10337 / NBRC 100064 / NCIMB 13643</strain>
    </source>
</reference>
<dbReference type="HOGENOM" id="CLU_002997_0_0_10"/>
<proteinExistence type="predicted"/>
<sequence length="1672" mass="185849">MNKYLKISLKIIAWIVGGIVGLILAIIILLQLPAVQNFAKNKVVSYLESKIKTPVRIDRLQLGLPKKLVLSGVYFESQEQDTLLAGERIGVDISLFKLLKNQVEINEIDLKGITANVVRNQDSVFNFDYIIKAFASEQKKEPKPEDTTSTMKFSIDKIKLDRVKIKFDDAISKNALNFYVGHFDTRIKKFDLDHLDFDVPKITMSDLNLNLKQGIVGEIVQKSSKAVNEAANSPILKLNLGELDFSKIRIGFDNEGTKLNTSLDLGKLLISFNKIDLDGQVIDIRDILVKDLNGNLVLGKILKNKTVEVPKDTIGNTNWRAILSNADFSNINFRFDDLNSKPVTKGIDYMHMSLSGMNLKAKDFYYSTDTISGNILSFNAEDKSGLKIEDLKADFFYGPKMAYLKGLYLKTPKTLLKDDVKITYPSITSISKNIGELGIEASLKGSQLGFKDVLLLVPDLANTNPFKSNPNVILKINSRVTGKVKDLRIPSLEISGIGTTKIAASGRITGLPDVDKANFDLRIKNFQSSAKDLYGFVPPNTIPKNISLPNYINLKGTFKGAINNFITDLNVVTSYGNAKLKANFDQRVKNKERYKAYAVAQGLDVGKFIKNDSIGKVSLVANVEGVGLDPKTANAKVSAILNSAVYNRYVYKDLKLDGNIKNGLFEAKANMDDPNLDFNLNASGSFKGKYQSVKMNMVLDSADFNKLNLYAGSLRLRMNMNADIETADPDHLNGRIILNKILVAQEKEKFILDSIYVRAKADDTSNAVLLASPFLRAKINGKYKLTELANALSNSIAKYYDTNPTQQKKVVGKQYFDFSAQLNGHPFLFQFVPDLKKLDPVTINGRYNSEGDSIKIDGKIPRVIYGSNVIENGVLKVNTQNQTIKYSVLVDEIKSGSIILPKTSLTGGVQNNIVDYRLSVQDKKNKERYLIAGNVEAKNNNTIIKLDPKNLKLNYDLWEVPENNRIEFGKGVFATDFILSNKGQEIAIESKGNTEDSPLRVDFKKFNIETLTAIIDQDSLKIGGVINGNVLLTDLSSKMVFTSDVRISDFNFRGDTLGNIEVKVDNKQANTFTADVAITGNGNQANLNGTYSTANSTMDMALVIQRLNLASIQGFSFGNMKNSGGYLSGDFKISGTTTAPKVLGELKFNDGAFTLTKTNTHFKSLNDKIDFTDEGVVFNRFKLTDSTNNAITVNGKVLTKTYTDFKFDLTINTSNFKVVSSTAKDNDLFYGDLFIDTRLKITGNMGSPVVDGTLKVNKGTQFTVVLPTSDPNIAEREGIVEFIDQDNMDLDKVFVVPDTLQNTQLTGMDVSVNIEIDKEAILTMIIDKGNGDFVKVQGDAQLSGGIDPSGKINLTGRYELNEGSYEMSFNFINRKFDIQKGSSIIWTGEPMSAIVDITAVYVANTAPINLLEDQLVEESEAVKNTYKQKVPFQVLLNMDGELLKPDITFDIKLPDGNYNVSTEIINNSQNKLDQLRQQPSELNKQVFALLLLNRFVGENPFANDAGGGGVESMVRQSVSKILSEQLNNLAGNLIEGVELNFDLESSEDYSTGSLENRTDLNVGITKRFLDDRLKVTVGSNFGLEGTNQPNRETNNIAGDIAVDYKLSADGRYMLRAYRKNQYEVALQGQVIETGLGFILTMDYNKFREIFEDRRERRQIRARNRQERRREEQ</sequence>
<name>F0SCG5_PSESL</name>
<keyword evidence="9" id="KW-1185">Reference proteome</keyword>
<comment type="subcellular location">
    <subcellularLocation>
        <location evidence="1">Membrane</location>
        <topology evidence="1">Single-pass membrane protein</topology>
    </subcellularLocation>
</comment>
<feature type="transmembrane region" description="Helical" evidence="6">
    <location>
        <begin position="12"/>
        <end position="32"/>
    </location>
</feature>
<keyword evidence="5" id="KW-0175">Coiled coil</keyword>
<dbReference type="STRING" id="762903.Pedsa_2250"/>
<dbReference type="OrthoDB" id="9811276at2"/>
<evidence type="ECO:0000313" key="9">
    <source>
        <dbReference type="Proteomes" id="UP000000310"/>
    </source>
</evidence>
<evidence type="ECO:0000256" key="1">
    <source>
        <dbReference type="ARBA" id="ARBA00004167"/>
    </source>
</evidence>
<dbReference type="GO" id="GO:0005886">
    <property type="term" value="C:plasma membrane"/>
    <property type="evidence" value="ECO:0007669"/>
    <property type="project" value="InterPro"/>
</dbReference>
<dbReference type="GO" id="GO:0009306">
    <property type="term" value="P:protein secretion"/>
    <property type="evidence" value="ECO:0007669"/>
    <property type="project" value="InterPro"/>
</dbReference>
<evidence type="ECO:0000256" key="3">
    <source>
        <dbReference type="ARBA" id="ARBA00022989"/>
    </source>
</evidence>
<dbReference type="RefSeq" id="WP_013633285.1">
    <property type="nucleotide sequence ID" value="NC_015177.1"/>
</dbReference>